<sequence length="38" mass="4515">MAGDKRGRWQEWYEEAIPLAEQRYAEYVKTRAEEEGAP</sequence>
<dbReference type="RefSeq" id="WP_311598941.1">
    <property type="nucleotide sequence ID" value="NZ_JAVREM010000014.1"/>
</dbReference>
<accession>A0ABU2LPU5</accession>
<evidence type="ECO:0000313" key="1">
    <source>
        <dbReference type="EMBL" id="MDT0319520.1"/>
    </source>
</evidence>
<organism evidence="1 2">
    <name type="scientific">Streptomyces millisiae</name>
    <dbReference type="NCBI Taxonomy" id="3075542"/>
    <lineage>
        <taxon>Bacteria</taxon>
        <taxon>Bacillati</taxon>
        <taxon>Actinomycetota</taxon>
        <taxon>Actinomycetes</taxon>
        <taxon>Kitasatosporales</taxon>
        <taxon>Streptomycetaceae</taxon>
        <taxon>Streptomyces</taxon>
    </lineage>
</organism>
<comment type="caution">
    <text evidence="1">The sequence shown here is derived from an EMBL/GenBank/DDBJ whole genome shotgun (WGS) entry which is preliminary data.</text>
</comment>
<protein>
    <submittedName>
        <fullName evidence="1">Uncharacterized protein</fullName>
    </submittedName>
</protein>
<gene>
    <name evidence="1" type="ORF">RNC47_14350</name>
</gene>
<keyword evidence="2" id="KW-1185">Reference proteome</keyword>
<dbReference type="Proteomes" id="UP001183420">
    <property type="component" value="Unassembled WGS sequence"/>
</dbReference>
<proteinExistence type="predicted"/>
<name>A0ABU2LPU5_9ACTN</name>
<evidence type="ECO:0000313" key="2">
    <source>
        <dbReference type="Proteomes" id="UP001183420"/>
    </source>
</evidence>
<reference evidence="2" key="1">
    <citation type="submission" date="2023-07" db="EMBL/GenBank/DDBJ databases">
        <title>30 novel species of actinomycetes from the DSMZ collection.</title>
        <authorList>
            <person name="Nouioui I."/>
        </authorList>
    </citation>
    <scope>NUCLEOTIDE SEQUENCE [LARGE SCALE GENOMIC DNA]</scope>
    <source>
        <strain evidence="2">DSM 44918</strain>
    </source>
</reference>
<dbReference type="EMBL" id="JAVREM010000014">
    <property type="protein sequence ID" value="MDT0319520.1"/>
    <property type="molecule type" value="Genomic_DNA"/>
</dbReference>